<dbReference type="NCBIfam" id="TIGR01543">
    <property type="entry name" value="proheadase_HK97"/>
    <property type="match status" value="1"/>
</dbReference>
<accession>A0A348AC17</accession>
<keyword evidence="1" id="KW-1188">Viral release from host cell</keyword>
<organism evidence="5 6">
    <name type="scientific">Bacillus anthracis</name>
    <name type="common">anthrax bacterium</name>
    <dbReference type="NCBI Taxonomy" id="1392"/>
    <lineage>
        <taxon>Bacteria</taxon>
        <taxon>Bacillati</taxon>
        <taxon>Bacillota</taxon>
        <taxon>Bacilli</taxon>
        <taxon>Bacillales</taxon>
        <taxon>Bacillaceae</taxon>
        <taxon>Bacillus</taxon>
        <taxon>Bacillus cereus group</taxon>
    </lineage>
</organism>
<keyword evidence="3" id="KW-0378">Hydrolase</keyword>
<sequence length="165" mass="18904">MTKLELRQIDVELSGVKEESGDLLVSGYVNQTGQWSQPLGRENRFIERIESGAFTRALERGNDVHFLAEHDNAKLLASTKNGSLQLREDDKGLYMEARISPTSYGKDYHQLIQDGLLTNMSFGMQVTEQRWDKRDDGTYKRTISDLHLAEVSVVRNQAYRLVRLK</sequence>
<reference evidence="5 6" key="1">
    <citation type="journal article" date="2003" name="Nature">
        <title>The genome sequence of Bacillus anthracis Ames and comparison to closely related bacteria.</title>
        <authorList>
            <person name="Read T.D."/>
            <person name="Peterson S.N."/>
            <person name="Tourasse N."/>
            <person name="Baillie L.W."/>
            <person name="Paulsen I.T."/>
            <person name="Nelson K.E."/>
            <person name="Tettelin H."/>
            <person name="Fouts D.E."/>
            <person name="Eisen J.A."/>
            <person name="Gill S.R."/>
            <person name="Holtzapple E.K."/>
            <person name="Okstad O.A."/>
            <person name="Helgason E."/>
            <person name="Rilstone J."/>
            <person name="Wu M."/>
            <person name="Kolonay J.F."/>
            <person name="Beanan M.J."/>
            <person name="Dodson R.J."/>
            <person name="Brinkac L.M."/>
            <person name="Gwinn M."/>
            <person name="DeBoy R.T."/>
            <person name="Madpu R."/>
            <person name="Daugherty S.C."/>
            <person name="Durkin A.S."/>
            <person name="Haft D.H."/>
            <person name="Nelson W.C."/>
            <person name="Peterson J.D."/>
            <person name="Pop M."/>
            <person name="Khouri H.M."/>
            <person name="Radune D."/>
            <person name="Benton J.L."/>
            <person name="Mahamoud Y."/>
            <person name="Jiang L."/>
            <person name="Hance I.R."/>
            <person name="Weidman J.F."/>
            <person name="Berry K.J."/>
            <person name="Plaut R.D."/>
            <person name="Wolf A.M."/>
            <person name="Watkins K.L."/>
            <person name="Nierman W.C."/>
            <person name="Hazen A."/>
            <person name="Cline R."/>
            <person name="Redmond C."/>
            <person name="Thwaite J.E."/>
            <person name="White O."/>
            <person name="Salzberg S.L."/>
            <person name="Thomason B."/>
            <person name="Friedlander A.M."/>
            <person name="Koehler T.M."/>
            <person name="Hanna P.C."/>
            <person name="Kolsto A.B."/>
            <person name="Fraser C.M."/>
        </authorList>
    </citation>
    <scope>NUCLEOTIDE SEQUENCE [LARGE SCALE GENOMIC DNA]</scope>
    <source>
        <strain evidence="6">Ames / isolate Porton</strain>
    </source>
</reference>
<dbReference type="InterPro" id="IPR006433">
    <property type="entry name" value="Prohead_protease"/>
</dbReference>
<evidence type="ECO:0000256" key="3">
    <source>
        <dbReference type="ARBA" id="ARBA00022801"/>
    </source>
</evidence>
<evidence type="ECO:0000259" key="4">
    <source>
        <dbReference type="Pfam" id="PF04586"/>
    </source>
</evidence>
<dbReference type="EMBL" id="AE016879">
    <property type="protein sequence ID" value="AAP29019.1"/>
    <property type="molecule type" value="Genomic_DNA"/>
</dbReference>
<dbReference type="GO" id="GO:0008233">
    <property type="term" value="F:peptidase activity"/>
    <property type="evidence" value="ECO:0007669"/>
    <property type="project" value="UniProtKB-KW"/>
</dbReference>
<dbReference type="Pfam" id="PF04586">
    <property type="entry name" value="Peptidase_S78"/>
    <property type="match status" value="1"/>
</dbReference>
<dbReference type="RefSeq" id="WP_003159003.1">
    <property type="nucleotide sequence ID" value="NZ_AP014833.1"/>
</dbReference>
<evidence type="ECO:0000313" key="6">
    <source>
        <dbReference type="Proteomes" id="UP000000427"/>
    </source>
</evidence>
<dbReference type="InterPro" id="IPR054613">
    <property type="entry name" value="Peptidase_S78_dom"/>
</dbReference>
<dbReference type="GeneID" id="45024962"/>
<gene>
    <name evidence="5" type="ordered locus">BA_5359</name>
</gene>
<dbReference type="Proteomes" id="UP000000427">
    <property type="component" value="Chromosome"/>
</dbReference>
<evidence type="ECO:0000313" key="5">
    <source>
        <dbReference type="EMBL" id="AAP29019.1"/>
    </source>
</evidence>
<evidence type="ECO:0000256" key="1">
    <source>
        <dbReference type="ARBA" id="ARBA00022612"/>
    </source>
</evidence>
<dbReference type="OMA" id="ENTAMIE"/>
<feature type="domain" description="Prohead serine protease" evidence="4">
    <location>
        <begin position="19"/>
        <end position="160"/>
    </location>
</feature>
<evidence type="ECO:0000256" key="2">
    <source>
        <dbReference type="ARBA" id="ARBA00022670"/>
    </source>
</evidence>
<protein>
    <submittedName>
        <fullName evidence="5">Prophage LambdaBa03, prohead protease</fullName>
    </submittedName>
</protein>
<keyword evidence="2 5" id="KW-0645">Protease</keyword>
<dbReference type="GO" id="GO:0006508">
    <property type="term" value="P:proteolysis"/>
    <property type="evidence" value="ECO:0007669"/>
    <property type="project" value="UniProtKB-KW"/>
</dbReference>
<dbReference type="AlphaFoldDB" id="A0A348AC17"/>
<name>A0A348AC17_BACAN</name>
<dbReference type="KEGG" id="ban:BA_5359"/>
<proteinExistence type="predicted"/>